<dbReference type="Proteomes" id="UP000701801">
    <property type="component" value="Unassembled WGS sequence"/>
</dbReference>
<dbReference type="EMBL" id="CAJVRM010000271">
    <property type="protein sequence ID" value="CAG8978634.1"/>
    <property type="molecule type" value="Genomic_DNA"/>
</dbReference>
<comment type="caution">
    <text evidence="1">The sequence shown here is derived from an EMBL/GenBank/DDBJ whole genome shotgun (WGS) entry which is preliminary data.</text>
</comment>
<accession>A0A9N9LNW7</accession>
<proteinExistence type="predicted"/>
<evidence type="ECO:0000313" key="2">
    <source>
        <dbReference type="Proteomes" id="UP000701801"/>
    </source>
</evidence>
<reference evidence="1" key="1">
    <citation type="submission" date="2021-07" db="EMBL/GenBank/DDBJ databases">
        <authorList>
            <person name="Durling M."/>
        </authorList>
    </citation>
    <scope>NUCLEOTIDE SEQUENCE</scope>
</reference>
<organism evidence="1 2">
    <name type="scientific">Hymenoscyphus albidus</name>
    <dbReference type="NCBI Taxonomy" id="595503"/>
    <lineage>
        <taxon>Eukaryota</taxon>
        <taxon>Fungi</taxon>
        <taxon>Dikarya</taxon>
        <taxon>Ascomycota</taxon>
        <taxon>Pezizomycotina</taxon>
        <taxon>Leotiomycetes</taxon>
        <taxon>Helotiales</taxon>
        <taxon>Helotiaceae</taxon>
        <taxon>Hymenoscyphus</taxon>
    </lineage>
</organism>
<keyword evidence="2" id="KW-1185">Reference proteome</keyword>
<sequence length="205" mass="22906">MVLRLAEPSLNGLVKPPKLIVSDKVEQDSARVVPLTTEMFKKMEGPGWRSREGVGWWEYGAATRTMFELSISHSSQRQSVQRRVSLAPAMASQTQQLLSVTVRPSRASITTVVNNQINSTRQRAEYRVLRDDPLFFGPDQPNQKNERAMTQKTKARSVPLVAVFDAKMPPTTALVVENCGQCYLRPCCRSRHGALLGLSKPVAER</sequence>
<evidence type="ECO:0000313" key="1">
    <source>
        <dbReference type="EMBL" id="CAG8978634.1"/>
    </source>
</evidence>
<gene>
    <name evidence="1" type="ORF">HYALB_00009450</name>
</gene>
<dbReference type="AlphaFoldDB" id="A0A9N9LNW7"/>
<protein>
    <submittedName>
        <fullName evidence="1">Uncharacterized protein</fullName>
    </submittedName>
</protein>
<name>A0A9N9LNW7_9HELO</name>